<keyword evidence="3" id="KW-0472">Membrane</keyword>
<reference evidence="4" key="2">
    <citation type="submission" date="2013-04" db="EMBL/GenBank/DDBJ databases">
        <title>Genome sequence of Pseudoalteromonas undina.</title>
        <authorList>
            <person name="Xie B.-B."/>
            <person name="Rong J.-C."/>
            <person name="Qin Q.-L."/>
            <person name="Shu Y.-L."/>
            <person name="Zhang Y.-Z."/>
        </authorList>
    </citation>
    <scope>NUCLEOTIDE SEQUENCE</scope>
    <source>
        <strain evidence="4">NCIMB 2128</strain>
    </source>
</reference>
<gene>
    <name evidence="4" type="ORF">PUND_02488</name>
</gene>
<feature type="region of interest" description="Disordered" evidence="2">
    <location>
        <begin position="426"/>
        <end position="459"/>
    </location>
</feature>
<name>A0ABN0NLN6_9GAMM</name>
<keyword evidence="3" id="KW-1133">Transmembrane helix</keyword>
<evidence type="ECO:0000313" key="5">
    <source>
        <dbReference type="Proteomes" id="UP000016534"/>
    </source>
</evidence>
<keyword evidence="5" id="KW-1185">Reference proteome</keyword>
<sequence>MDKNLSLFIKSLESLKETIDEASISEAGFQAHGWNQVHLTKEQVSYVISNQISKLKSYGDKEVTKGFSTAINSHIEKIDLLNTNSKSYFNNNASHLLHSVPGILLTLQVIFSDIDYELFSYENIKDKKLLPRGLAVRLRSTKANLDKIDESSGSLKEKIDIINEAHEAAESLPTDLASLQEAKRELTAMISAANTELNITKKELSSLKEETLVLQSEAKKACEEVELLKEKATSSAKEASKLVEECDDALQITTTQGLAAGFDQKANELKKSIWIWIVGLLIALGAGAWVGAERVNAFTEVLTNELTAGQAILHTIMSIFSIGGPLWLAWISTQQINQRFKLSEDYSYKATVAKSFTGFKKFAERFDPSTEERLFNSTLDRLDEMPLRLIEGKDYNSPWHEFTDSDSFKTAITTFPNLAKEAGRFANRTDLKNKSKQSKKTIKQSEPKIKNSESEPETE</sequence>
<feature type="transmembrane region" description="Helical" evidence="3">
    <location>
        <begin position="312"/>
        <end position="331"/>
    </location>
</feature>
<proteinExistence type="predicted"/>
<keyword evidence="1" id="KW-0175">Coiled coil</keyword>
<accession>A0ABN0NLN6</accession>
<comment type="caution">
    <text evidence="4">The sequence shown here is derived from an EMBL/GenBank/DDBJ whole genome shotgun (WGS) entry which is preliminary data.</text>
</comment>
<feature type="transmembrane region" description="Helical" evidence="3">
    <location>
        <begin position="273"/>
        <end position="292"/>
    </location>
</feature>
<evidence type="ECO:0000313" key="4">
    <source>
        <dbReference type="EMBL" id="ERG62372.1"/>
    </source>
</evidence>
<evidence type="ECO:0000256" key="2">
    <source>
        <dbReference type="SAM" id="MobiDB-lite"/>
    </source>
</evidence>
<dbReference type="EMBL" id="AHCF02000006">
    <property type="protein sequence ID" value="ERG62372.1"/>
    <property type="molecule type" value="Genomic_DNA"/>
</dbReference>
<protein>
    <submittedName>
        <fullName evidence="4">Uncharacterized protein</fullName>
    </submittedName>
</protein>
<dbReference type="Proteomes" id="UP000016534">
    <property type="component" value="Unassembled WGS sequence"/>
</dbReference>
<organism evidence="4 5">
    <name type="scientific">Pseudoalteromonas undina</name>
    <dbReference type="NCBI Taxonomy" id="43660"/>
    <lineage>
        <taxon>Bacteria</taxon>
        <taxon>Pseudomonadati</taxon>
        <taxon>Pseudomonadota</taxon>
        <taxon>Gammaproteobacteria</taxon>
        <taxon>Alteromonadales</taxon>
        <taxon>Pseudoalteromonadaceae</taxon>
        <taxon>Pseudoalteromonas</taxon>
    </lineage>
</organism>
<feature type="coiled-coil region" evidence="1">
    <location>
        <begin position="176"/>
        <end position="210"/>
    </location>
</feature>
<feature type="compositionally biased region" description="Basic and acidic residues" evidence="2">
    <location>
        <begin position="443"/>
        <end position="453"/>
    </location>
</feature>
<keyword evidence="3" id="KW-0812">Transmembrane</keyword>
<evidence type="ECO:0000256" key="1">
    <source>
        <dbReference type="SAM" id="Coils"/>
    </source>
</evidence>
<evidence type="ECO:0000256" key="3">
    <source>
        <dbReference type="SAM" id="Phobius"/>
    </source>
</evidence>
<reference evidence="4" key="1">
    <citation type="journal article" date="2012" name="J. Bacteriol.">
        <title>Genome sequences of type strains of seven species of the marine bacterium Pseudoalteromonas.</title>
        <authorList>
            <person name="Xie B.B."/>
            <person name="Shu Y.L."/>
            <person name="Qin Q.L."/>
            <person name="Rong J.C."/>
            <person name="Zhang X.Y."/>
            <person name="Chen X.L."/>
            <person name="Shi M."/>
            <person name="He H.L."/>
            <person name="Zhou B.C."/>
            <person name="Zhang Y.Z."/>
        </authorList>
    </citation>
    <scope>NUCLEOTIDE SEQUENCE [LARGE SCALE GENOMIC DNA]</scope>
    <source>
        <strain evidence="4">NCIMB 2128</strain>
    </source>
</reference>